<evidence type="ECO:0000313" key="5">
    <source>
        <dbReference type="Proteomes" id="UP001205105"/>
    </source>
</evidence>
<dbReference type="EMBL" id="JADXDR010000008">
    <property type="protein sequence ID" value="KAI7846179.1"/>
    <property type="molecule type" value="Genomic_DNA"/>
</dbReference>
<dbReference type="PROSITE" id="PS50011">
    <property type="entry name" value="PROTEIN_KINASE_DOM"/>
    <property type="match status" value="1"/>
</dbReference>
<dbReference type="PANTHER" id="PTHR44329:SF214">
    <property type="entry name" value="PROTEIN KINASE DOMAIN-CONTAINING PROTEIN"/>
    <property type="match status" value="1"/>
</dbReference>
<name>A0AAD5E355_9CHLO</name>
<feature type="domain" description="Protein kinase" evidence="3">
    <location>
        <begin position="300"/>
        <end position="655"/>
    </location>
</feature>
<dbReference type="Gene3D" id="3.30.200.20">
    <property type="entry name" value="Phosphorylase Kinase, domain 1"/>
    <property type="match status" value="1"/>
</dbReference>
<proteinExistence type="predicted"/>
<organism evidence="4 5">
    <name type="scientific">Chlorella ohadii</name>
    <dbReference type="NCBI Taxonomy" id="2649997"/>
    <lineage>
        <taxon>Eukaryota</taxon>
        <taxon>Viridiplantae</taxon>
        <taxon>Chlorophyta</taxon>
        <taxon>core chlorophytes</taxon>
        <taxon>Trebouxiophyceae</taxon>
        <taxon>Chlorellales</taxon>
        <taxon>Chlorellaceae</taxon>
        <taxon>Chlorella clade</taxon>
        <taxon>Chlorella</taxon>
    </lineage>
</organism>
<comment type="caution">
    <text evidence="4">The sequence shown here is derived from an EMBL/GenBank/DDBJ whole genome shotgun (WGS) entry which is preliminary data.</text>
</comment>
<evidence type="ECO:0000256" key="2">
    <source>
        <dbReference type="SAM" id="SignalP"/>
    </source>
</evidence>
<sequence length="655" mass="70874">MVPAPAPEPTRRREPGRLALRVALLLGIAIASSARGPCKAPSSGADAAAFEIPGSRVEVACVQELHVAFQDEWVTHVALLPGVSWNFSRQAWGGDSVPLHRALLLEGVPSKEGQPPYVDMNQLSELVVVGTNGSLHLRGLFLDDCLLPAMPLVCLAAGTSGGSLLLDSLVLGDASCTNIRHSAATNWLLKAAYSAAWQSSWRPVDGRSVHVADTGEVWSAAEGVRWRIVNCTFRCTGNETHPLPGASNSRRSSSEMQLALSVLATAVALLAGLYWRMNHGVVHAQVDESAEEAAARAMGVELLGVIGKGTRGTVFRARFEGKAVAVKVVRFTDPNGRAAAEVADECRHAMACSHPCITSCLAHSTVAVRAAVSRRRRFQSGRHMLSAVEPQMVDQRQRQWRQLVRQQERQQEAGSLVDCDEDTAAQPGQLLPAGGDPVSSSSNDQGRGSSMTASSCMADSLVSLLVMEHCPLGNLHQAITAGRFHDSHSGKPNLDWVLRTGLDIALALQYLHRECSIVHRDVSTNNILLTPDPSDFRGFRAKLTDFGLSMELLGGEGHTISQLKGTVHFMPPEVFTSGEVQPALDVFSLGIVLYWMMAAEEPYVGLAPYQVRACHFLMVHLHGWLDVGWREAARHEGQHAWWVHWAYKELGTSSG</sequence>
<keyword evidence="5" id="KW-1185">Reference proteome</keyword>
<protein>
    <recommendedName>
        <fullName evidence="3">Protein kinase domain-containing protein</fullName>
    </recommendedName>
</protein>
<feature type="region of interest" description="Disordered" evidence="1">
    <location>
        <begin position="425"/>
        <end position="452"/>
    </location>
</feature>
<dbReference type="Gene3D" id="1.10.510.10">
    <property type="entry name" value="Transferase(Phosphotransferase) domain 1"/>
    <property type="match status" value="1"/>
</dbReference>
<evidence type="ECO:0000313" key="4">
    <source>
        <dbReference type="EMBL" id="KAI7846179.1"/>
    </source>
</evidence>
<dbReference type="Pfam" id="PF00069">
    <property type="entry name" value="Pkinase"/>
    <property type="match status" value="1"/>
</dbReference>
<dbReference type="PANTHER" id="PTHR44329">
    <property type="entry name" value="SERINE/THREONINE-PROTEIN KINASE TNNI3K-RELATED"/>
    <property type="match status" value="1"/>
</dbReference>
<dbReference type="InterPro" id="IPR008266">
    <property type="entry name" value="Tyr_kinase_AS"/>
</dbReference>
<dbReference type="GO" id="GO:0005524">
    <property type="term" value="F:ATP binding"/>
    <property type="evidence" value="ECO:0007669"/>
    <property type="project" value="InterPro"/>
</dbReference>
<dbReference type="InterPro" id="IPR051681">
    <property type="entry name" value="Ser/Thr_Kinases-Pseudokinases"/>
</dbReference>
<feature type="compositionally biased region" description="Low complexity" evidence="1">
    <location>
        <begin position="439"/>
        <end position="450"/>
    </location>
</feature>
<dbReference type="InterPro" id="IPR011009">
    <property type="entry name" value="Kinase-like_dom_sf"/>
</dbReference>
<dbReference type="PROSITE" id="PS00109">
    <property type="entry name" value="PROTEIN_KINASE_TYR"/>
    <property type="match status" value="1"/>
</dbReference>
<dbReference type="SUPFAM" id="SSF56112">
    <property type="entry name" value="Protein kinase-like (PK-like)"/>
    <property type="match status" value="1"/>
</dbReference>
<gene>
    <name evidence="4" type="ORF">COHA_000349</name>
</gene>
<dbReference type="InterPro" id="IPR000719">
    <property type="entry name" value="Prot_kinase_dom"/>
</dbReference>
<feature type="signal peptide" evidence="2">
    <location>
        <begin position="1"/>
        <end position="34"/>
    </location>
</feature>
<feature type="chain" id="PRO_5042043456" description="Protein kinase domain-containing protein" evidence="2">
    <location>
        <begin position="35"/>
        <end position="655"/>
    </location>
</feature>
<evidence type="ECO:0000259" key="3">
    <source>
        <dbReference type="PROSITE" id="PS50011"/>
    </source>
</evidence>
<dbReference type="GO" id="GO:0004674">
    <property type="term" value="F:protein serine/threonine kinase activity"/>
    <property type="evidence" value="ECO:0007669"/>
    <property type="project" value="TreeGrafter"/>
</dbReference>
<dbReference type="Proteomes" id="UP001205105">
    <property type="component" value="Unassembled WGS sequence"/>
</dbReference>
<keyword evidence="2" id="KW-0732">Signal</keyword>
<dbReference type="AlphaFoldDB" id="A0AAD5E355"/>
<evidence type="ECO:0000256" key="1">
    <source>
        <dbReference type="SAM" id="MobiDB-lite"/>
    </source>
</evidence>
<reference evidence="4" key="1">
    <citation type="submission" date="2020-11" db="EMBL/GenBank/DDBJ databases">
        <title>Chlorella ohadii genome sequencing and assembly.</title>
        <authorList>
            <person name="Murik O."/>
            <person name="Treves H."/>
            <person name="Kedem I."/>
            <person name="Shotland Y."/>
            <person name="Kaplan A."/>
        </authorList>
    </citation>
    <scope>NUCLEOTIDE SEQUENCE</scope>
    <source>
        <strain evidence="4">1</strain>
    </source>
</reference>
<accession>A0AAD5E355</accession>